<dbReference type="Gene3D" id="1.25.40.10">
    <property type="entry name" value="Tetratricopeptide repeat domain"/>
    <property type="match status" value="2"/>
</dbReference>
<dbReference type="InterPro" id="IPR027417">
    <property type="entry name" value="P-loop_NTPase"/>
</dbReference>
<dbReference type="InterPro" id="IPR011990">
    <property type="entry name" value="TPR-like_helical_dom_sf"/>
</dbReference>
<organism evidence="1 2">
    <name type="scientific">Actinospica durhamensis</name>
    <dbReference type="NCBI Taxonomy" id="1508375"/>
    <lineage>
        <taxon>Bacteria</taxon>
        <taxon>Bacillati</taxon>
        <taxon>Actinomycetota</taxon>
        <taxon>Actinomycetes</taxon>
        <taxon>Catenulisporales</taxon>
        <taxon>Actinospicaceae</taxon>
        <taxon>Actinospica</taxon>
    </lineage>
</organism>
<gene>
    <name evidence="1" type="ORF">KDL01_35480</name>
</gene>
<reference evidence="1" key="1">
    <citation type="submission" date="2021-04" db="EMBL/GenBank/DDBJ databases">
        <title>Genome based classification of Actinospica acidithermotolerans sp. nov., an actinobacterium isolated from an Indonesian hot spring.</title>
        <authorList>
            <person name="Kusuma A.B."/>
            <person name="Putra K.E."/>
            <person name="Nafisah S."/>
            <person name="Loh J."/>
            <person name="Nouioui I."/>
            <person name="Goodfellow M."/>
        </authorList>
    </citation>
    <scope>NUCLEOTIDE SEQUENCE</scope>
    <source>
        <strain evidence="1">CSCA 57</strain>
    </source>
</reference>
<dbReference type="PANTHER" id="PTHR47691">
    <property type="entry name" value="REGULATOR-RELATED"/>
    <property type="match status" value="1"/>
</dbReference>
<dbReference type="PANTHER" id="PTHR47691:SF3">
    <property type="entry name" value="HTH-TYPE TRANSCRIPTIONAL REGULATOR RV0890C-RELATED"/>
    <property type="match status" value="1"/>
</dbReference>
<feature type="non-terminal residue" evidence="1">
    <location>
        <position position="1"/>
    </location>
</feature>
<sequence length="621" mass="66421">GKTTLAVEAGRRLAEADGLGLLYLDLRGMDPDPLDTGTALLRLLKALGAGVRDIPDDVAGRSGQLRALWEARPAVLVLDNAREEEQVRPLLPGAGRGLVLVTSRRLLTGLEGVERLPVPVFEPAEARSLLSSIIGGADGPRGEGLADLAGLCGGLPLALRIIGNRLATRPAWTARQFADRLADSERRLEGIHAGDLQITAAFSMSYEQLSPAAQRLCRRLALVPGPDFTAVLACVLTGASLYDTEDLLDELHELGLLALTGEHRFGFHDLIRLFAGERLAAEEDAARRTALTRALAEWLLEVTAAAAAWFDPAHGAAPADWGRPVELSSAEAAEAWLRAESDNWFGAVRVATEQGWDGIVLDTVDRLHWFANQWLLWPHWHELFTLAGVAARRAGDPAVCATQLYNLSWAQAQRGELEQAAASALEAARIAERAGAVRQHAWALHYAARAVTAADPAAALAYNQRAERLFAQVEDWVGHTTVLTSIGISFAGLGAPREAVAALRAALDEARRPPSGAAWQTIADVLATSGHYHLGATYEAMGEFDPAEDAFRFAAGNAGRIGMRLHQGRAEVRLGLVLQRRGLLEQAAATLEAARAHFLEVDAAAEAGGVEELLAQCRAPA</sequence>
<dbReference type="Gene3D" id="3.40.50.300">
    <property type="entry name" value="P-loop containing nucleotide triphosphate hydrolases"/>
    <property type="match status" value="1"/>
</dbReference>
<dbReference type="SUPFAM" id="SSF48452">
    <property type="entry name" value="TPR-like"/>
    <property type="match status" value="2"/>
</dbReference>
<evidence type="ECO:0000313" key="2">
    <source>
        <dbReference type="Proteomes" id="UP000675781"/>
    </source>
</evidence>
<accession>A0A941F0Z4</accession>
<dbReference type="AlphaFoldDB" id="A0A941F0Z4"/>
<dbReference type="SUPFAM" id="SSF52540">
    <property type="entry name" value="P-loop containing nucleoside triphosphate hydrolases"/>
    <property type="match status" value="1"/>
</dbReference>
<protein>
    <recommendedName>
        <fullName evidence="3">Tetratricopeptide repeat protein</fullName>
    </recommendedName>
</protein>
<dbReference type="EMBL" id="JAGSOG010000310">
    <property type="protein sequence ID" value="MBR7838624.1"/>
    <property type="molecule type" value="Genomic_DNA"/>
</dbReference>
<dbReference type="Proteomes" id="UP000675781">
    <property type="component" value="Unassembled WGS sequence"/>
</dbReference>
<dbReference type="SMART" id="SM00028">
    <property type="entry name" value="TPR"/>
    <property type="match status" value="4"/>
</dbReference>
<keyword evidence="2" id="KW-1185">Reference proteome</keyword>
<comment type="caution">
    <text evidence="1">The sequence shown here is derived from an EMBL/GenBank/DDBJ whole genome shotgun (WGS) entry which is preliminary data.</text>
</comment>
<proteinExistence type="predicted"/>
<name>A0A941F0Z4_9ACTN</name>
<dbReference type="InterPro" id="IPR019734">
    <property type="entry name" value="TPR_rpt"/>
</dbReference>
<evidence type="ECO:0000313" key="1">
    <source>
        <dbReference type="EMBL" id="MBR7838624.1"/>
    </source>
</evidence>
<dbReference type="RefSeq" id="WP_212533077.1">
    <property type="nucleotide sequence ID" value="NZ_JAGSOG010000310.1"/>
</dbReference>
<evidence type="ECO:0008006" key="3">
    <source>
        <dbReference type="Google" id="ProtNLM"/>
    </source>
</evidence>